<evidence type="ECO:0000313" key="2">
    <source>
        <dbReference type="Proteomes" id="UP001150603"/>
    </source>
</evidence>
<sequence>MSFTDNHDDDSDDDTILERLEEFIDRYSTGSAMVSAEEAPAMDAGDLASLLSEAVHQADQQVDEVADKQVDQLADQQVSKKREHEEDEVEEKGGVEEPVADTPRRKLQRTDHISASRNPDGRIGSSTTFLLPPLLSDMGSDMLMRVLVPDLIRLPQIEVHSDPQNHVHGTSLEDIACS</sequence>
<comment type="caution">
    <text evidence="1">The sequence shown here is derived from an EMBL/GenBank/DDBJ whole genome shotgun (WGS) entry which is preliminary data.</text>
</comment>
<keyword evidence="2" id="KW-1185">Reference proteome</keyword>
<dbReference type="Proteomes" id="UP001150603">
    <property type="component" value="Unassembled WGS sequence"/>
</dbReference>
<feature type="non-terminal residue" evidence="1">
    <location>
        <position position="178"/>
    </location>
</feature>
<proteinExistence type="predicted"/>
<dbReference type="EMBL" id="JANBPW010002904">
    <property type="protein sequence ID" value="KAJ1939263.1"/>
    <property type="molecule type" value="Genomic_DNA"/>
</dbReference>
<name>A0ACC1J6D7_9FUNG</name>
<protein>
    <submittedName>
        <fullName evidence="1">Uncharacterized protein</fullName>
    </submittedName>
</protein>
<accession>A0ACC1J6D7</accession>
<evidence type="ECO:0000313" key="1">
    <source>
        <dbReference type="EMBL" id="KAJ1939263.1"/>
    </source>
</evidence>
<organism evidence="1 2">
    <name type="scientific">Linderina macrospora</name>
    <dbReference type="NCBI Taxonomy" id="4868"/>
    <lineage>
        <taxon>Eukaryota</taxon>
        <taxon>Fungi</taxon>
        <taxon>Fungi incertae sedis</taxon>
        <taxon>Zoopagomycota</taxon>
        <taxon>Kickxellomycotina</taxon>
        <taxon>Kickxellomycetes</taxon>
        <taxon>Kickxellales</taxon>
        <taxon>Kickxellaceae</taxon>
        <taxon>Linderina</taxon>
    </lineage>
</organism>
<gene>
    <name evidence="1" type="ORF">FBU59_004180</name>
</gene>
<reference evidence="1" key="1">
    <citation type="submission" date="2022-07" db="EMBL/GenBank/DDBJ databases">
        <title>Phylogenomic reconstructions and comparative analyses of Kickxellomycotina fungi.</title>
        <authorList>
            <person name="Reynolds N.K."/>
            <person name="Stajich J.E."/>
            <person name="Barry K."/>
            <person name="Grigoriev I.V."/>
            <person name="Crous P."/>
            <person name="Smith M.E."/>
        </authorList>
    </citation>
    <scope>NUCLEOTIDE SEQUENCE</scope>
    <source>
        <strain evidence="1">NRRL 5244</strain>
    </source>
</reference>